<evidence type="ECO:0000313" key="4">
    <source>
        <dbReference type="Proteomes" id="UP000215506"/>
    </source>
</evidence>
<name>A0A231HA08_9NOCA</name>
<organism evidence="3 4">
    <name type="scientific">Nocardia cerradoensis</name>
    <dbReference type="NCBI Taxonomy" id="85688"/>
    <lineage>
        <taxon>Bacteria</taxon>
        <taxon>Bacillati</taxon>
        <taxon>Actinomycetota</taxon>
        <taxon>Actinomycetes</taxon>
        <taxon>Mycobacteriales</taxon>
        <taxon>Nocardiaceae</taxon>
        <taxon>Nocardia</taxon>
    </lineage>
</organism>
<evidence type="ECO:0000256" key="1">
    <source>
        <dbReference type="SAM" id="Coils"/>
    </source>
</evidence>
<dbReference type="Gene3D" id="1.20.120.520">
    <property type="entry name" value="nmb1532 protein domain like"/>
    <property type="match status" value="1"/>
</dbReference>
<keyword evidence="4" id="KW-1185">Reference proteome</keyword>
<dbReference type="Pfam" id="PF01814">
    <property type="entry name" value="Hemerythrin"/>
    <property type="match status" value="1"/>
</dbReference>
<reference evidence="3 4" key="1">
    <citation type="submission" date="2017-07" db="EMBL/GenBank/DDBJ databases">
        <title>First draft Genome Sequence of Nocardia cerradoensis isolated from human infection.</title>
        <authorList>
            <person name="Carrasco G."/>
        </authorList>
    </citation>
    <scope>NUCLEOTIDE SEQUENCE [LARGE SCALE GENOMIC DNA]</scope>
    <source>
        <strain evidence="3 4">CNM20130759</strain>
    </source>
</reference>
<protein>
    <recommendedName>
        <fullName evidence="2">Hemerythrin-like domain-containing protein</fullName>
    </recommendedName>
</protein>
<proteinExistence type="predicted"/>
<dbReference type="Proteomes" id="UP000215506">
    <property type="component" value="Unassembled WGS sequence"/>
</dbReference>
<dbReference type="AlphaFoldDB" id="A0A231HA08"/>
<dbReference type="CDD" id="cd12108">
    <property type="entry name" value="Hr-like"/>
    <property type="match status" value="1"/>
</dbReference>
<gene>
    <name evidence="3" type="ORF">B7C42_01990</name>
</gene>
<dbReference type="RefSeq" id="WP_094025036.1">
    <property type="nucleotide sequence ID" value="NZ_NGAF01000003.1"/>
</dbReference>
<dbReference type="EMBL" id="NGAF01000003">
    <property type="protein sequence ID" value="OXR45698.1"/>
    <property type="molecule type" value="Genomic_DNA"/>
</dbReference>
<sequence>MPTTLAPTRPDTFDMLVVHNAFRSHFRALPGLVARVDAGDVERARQLAAFLDELCTGLHEHHTGEDELMWPLLLERAPMHAGAILRMEEQHERIAELIRRARRDAGEFVTAASASVRDRLADTLRVLAAALDEHLAEEERQVLSVVEEVMTVAEWRALGERGRAQMPRNRQLIFLGFMMYTASASQRRKLLAEMPPAARLAWRVLGRRGFAREYRAIYRSDPEW</sequence>
<feature type="coiled-coil region" evidence="1">
    <location>
        <begin position="84"/>
        <end position="141"/>
    </location>
</feature>
<evidence type="ECO:0000313" key="3">
    <source>
        <dbReference type="EMBL" id="OXR45698.1"/>
    </source>
</evidence>
<evidence type="ECO:0000259" key="2">
    <source>
        <dbReference type="Pfam" id="PF01814"/>
    </source>
</evidence>
<feature type="domain" description="Hemerythrin-like" evidence="2">
    <location>
        <begin position="18"/>
        <end position="143"/>
    </location>
</feature>
<keyword evidence="1" id="KW-0175">Coiled coil</keyword>
<comment type="caution">
    <text evidence="3">The sequence shown here is derived from an EMBL/GenBank/DDBJ whole genome shotgun (WGS) entry which is preliminary data.</text>
</comment>
<accession>A0A231HA08</accession>
<dbReference type="InterPro" id="IPR012312">
    <property type="entry name" value="Hemerythrin-like"/>
</dbReference>